<evidence type="ECO:0000313" key="10">
    <source>
        <dbReference type="Proteomes" id="UP000007076"/>
    </source>
</evidence>
<keyword evidence="3" id="KW-0805">Transcription regulation</keyword>
<evidence type="ECO:0000256" key="1">
    <source>
        <dbReference type="ARBA" id="ARBA00005820"/>
    </source>
</evidence>
<dbReference type="STRING" id="452652.KSE_69575"/>
<keyword evidence="2" id="KW-0902">Two-component regulatory system</keyword>
<feature type="compositionally biased region" description="Pro residues" evidence="7">
    <location>
        <begin position="335"/>
        <end position="358"/>
    </location>
</feature>
<feature type="compositionally biased region" description="Low complexity" evidence="7">
    <location>
        <begin position="527"/>
        <end position="536"/>
    </location>
</feature>
<feature type="compositionally biased region" description="Polar residues" evidence="7">
    <location>
        <begin position="466"/>
        <end position="486"/>
    </location>
</feature>
<keyword evidence="4 6" id="KW-0238">DNA-binding</keyword>
<dbReference type="Pfam" id="PF00486">
    <property type="entry name" value="Trans_reg_C"/>
    <property type="match status" value="1"/>
</dbReference>
<accession>E4N3I2</accession>
<feature type="domain" description="OmpR/PhoB-type" evidence="8">
    <location>
        <begin position="1"/>
        <end position="92"/>
    </location>
</feature>
<dbReference type="PANTHER" id="PTHR35807:SF1">
    <property type="entry name" value="TRANSCRIPTIONAL REGULATOR REDD"/>
    <property type="match status" value="1"/>
</dbReference>
<feature type="compositionally biased region" description="Basic and acidic residues" evidence="7">
    <location>
        <begin position="562"/>
        <end position="578"/>
    </location>
</feature>
<feature type="compositionally biased region" description="Low complexity" evidence="7">
    <location>
        <begin position="504"/>
        <end position="514"/>
    </location>
</feature>
<dbReference type="InterPro" id="IPR051677">
    <property type="entry name" value="AfsR-DnrI-RedD_regulator"/>
</dbReference>
<feature type="compositionally biased region" description="Pro residues" evidence="7">
    <location>
        <begin position="399"/>
        <end position="408"/>
    </location>
</feature>
<dbReference type="Gene3D" id="1.25.40.10">
    <property type="entry name" value="Tetratricopeptide repeat domain"/>
    <property type="match status" value="1"/>
</dbReference>
<dbReference type="Pfam" id="PF03704">
    <property type="entry name" value="BTAD"/>
    <property type="match status" value="1"/>
</dbReference>
<feature type="compositionally biased region" description="Low complexity" evidence="7">
    <location>
        <begin position="409"/>
        <end position="421"/>
    </location>
</feature>
<evidence type="ECO:0000256" key="3">
    <source>
        <dbReference type="ARBA" id="ARBA00023015"/>
    </source>
</evidence>
<dbReference type="InterPro" id="IPR001867">
    <property type="entry name" value="OmpR/PhoB-type_DNA-bd"/>
</dbReference>
<dbReference type="SUPFAM" id="SSF48452">
    <property type="entry name" value="TPR-like"/>
    <property type="match status" value="1"/>
</dbReference>
<dbReference type="InterPro" id="IPR016032">
    <property type="entry name" value="Sig_transdc_resp-reg_C-effctor"/>
</dbReference>
<dbReference type="GO" id="GO:0006355">
    <property type="term" value="P:regulation of DNA-templated transcription"/>
    <property type="evidence" value="ECO:0007669"/>
    <property type="project" value="InterPro"/>
</dbReference>
<evidence type="ECO:0000256" key="4">
    <source>
        <dbReference type="ARBA" id="ARBA00023125"/>
    </source>
</evidence>
<dbReference type="SMART" id="SM01043">
    <property type="entry name" value="BTAD"/>
    <property type="match status" value="1"/>
</dbReference>
<proteinExistence type="inferred from homology"/>
<feature type="compositionally biased region" description="Pro residues" evidence="7">
    <location>
        <begin position="315"/>
        <end position="328"/>
    </location>
</feature>
<feature type="DNA-binding region" description="OmpR/PhoB-type" evidence="6">
    <location>
        <begin position="1"/>
        <end position="92"/>
    </location>
</feature>
<dbReference type="CDD" id="cd15831">
    <property type="entry name" value="BTAD"/>
    <property type="match status" value="1"/>
</dbReference>
<keyword evidence="10" id="KW-1185">Reference proteome</keyword>
<evidence type="ECO:0000256" key="5">
    <source>
        <dbReference type="ARBA" id="ARBA00023163"/>
    </source>
</evidence>
<gene>
    <name evidence="9" type="ordered locus">KSE_69575</name>
</gene>
<dbReference type="InterPro" id="IPR005158">
    <property type="entry name" value="BTAD"/>
</dbReference>
<sequence>MLIRLLGPVELRTADGRLTPPGGPKRSGVLALLALELGRVVPVARLSELLWGDAAPAQSRAALQGHIAALRKLLTGTPFTLLTRTPGYRLDGPADQIDALRFDHLTARATTPTNDADAVALLDEALALWHGGSALADLPDTELRRVLTDRLARDRTRALERWAGHLLRLDRAPEAVSALDRAAAADPLYEPLAALLVRCLHRSGRPADALAAYHRTRHRLSEELGVRPGRALRAAVDEVLSPEPAPLPTPAPSPAPIRLSGATVRPAVAAPRPHRSGASATRPSAPPRPAPPASTAPPTDARRPPAPGRPRATRPTPPAVPPLLPRPARPARAVAPPPPPPGPRTPVPRTPRSPGPSRPRPEPRRARPERRPPPPATIRSTPGSPLPRPCAPACQSSPGPLPPSPAPTAFPVSRRLPSSPSREPERPSPRPAFTVPPDAPSPDVSLPAANLRRAEKRPATGGGGQQWSDRLSVTCTSGRTDDSTQYAPPAGGGRRHRVRPVRRPPGGAAAGPPDRAARHPGRRRVGEPGVRAVAAALGGGPAHRHQPVHQQPGRFGHGGAGDLRHDAADPERRVDAGDGVRGQHGAVPADGGRAGQAVRAAERADHDAPAVGGHRRHRVRHRDPGGEPGVHQARDRADHRRAHRPERGDDRPGRRPGPLVHRRTGPRVRDGGPGAGVARRGRLGVVPSTGGAVTWPPTRFPT</sequence>
<name>E4N3I2_KITSK</name>
<comment type="similarity">
    <text evidence="1">Belongs to the AfsR/DnrI/RedD regulatory family.</text>
</comment>
<dbReference type="Gene3D" id="1.10.10.10">
    <property type="entry name" value="Winged helix-like DNA-binding domain superfamily/Winged helix DNA-binding domain"/>
    <property type="match status" value="1"/>
</dbReference>
<evidence type="ECO:0000256" key="2">
    <source>
        <dbReference type="ARBA" id="ARBA00023012"/>
    </source>
</evidence>
<dbReference type="GO" id="GO:0003677">
    <property type="term" value="F:DNA binding"/>
    <property type="evidence" value="ECO:0007669"/>
    <property type="project" value="UniProtKB-UniRule"/>
</dbReference>
<dbReference type="Proteomes" id="UP000007076">
    <property type="component" value="Chromosome"/>
</dbReference>
<dbReference type="KEGG" id="ksk:KSE_69575"/>
<feature type="compositionally biased region" description="Low complexity" evidence="7">
    <location>
        <begin position="266"/>
        <end position="283"/>
    </location>
</feature>
<dbReference type="SUPFAM" id="SSF46894">
    <property type="entry name" value="C-terminal effector domain of the bipartite response regulators"/>
    <property type="match status" value="1"/>
</dbReference>
<evidence type="ECO:0000256" key="7">
    <source>
        <dbReference type="SAM" id="MobiDB-lite"/>
    </source>
</evidence>
<dbReference type="GO" id="GO:0000160">
    <property type="term" value="P:phosphorelay signal transduction system"/>
    <property type="evidence" value="ECO:0007669"/>
    <property type="project" value="UniProtKB-KW"/>
</dbReference>
<dbReference type="HOGENOM" id="CLU_392689_0_0_11"/>
<protein>
    <submittedName>
        <fullName evidence="9">Putative transcriptional regulator</fullName>
    </submittedName>
</protein>
<dbReference type="PROSITE" id="PS51755">
    <property type="entry name" value="OMPR_PHOB"/>
    <property type="match status" value="1"/>
</dbReference>
<dbReference type="SMART" id="SM00862">
    <property type="entry name" value="Trans_reg_C"/>
    <property type="match status" value="1"/>
</dbReference>
<keyword evidence="5" id="KW-0804">Transcription</keyword>
<dbReference type="InterPro" id="IPR011990">
    <property type="entry name" value="TPR-like_helical_dom_sf"/>
</dbReference>
<dbReference type="eggNOG" id="COG3629">
    <property type="taxonomic scope" value="Bacteria"/>
</dbReference>
<feature type="region of interest" description="Disordered" evidence="7">
    <location>
        <begin position="266"/>
        <end position="702"/>
    </location>
</feature>
<feature type="compositionally biased region" description="Basic residues" evidence="7">
    <location>
        <begin position="493"/>
        <end position="502"/>
    </location>
</feature>
<evidence type="ECO:0000259" key="8">
    <source>
        <dbReference type="PROSITE" id="PS51755"/>
    </source>
</evidence>
<evidence type="ECO:0000256" key="6">
    <source>
        <dbReference type="PROSITE-ProRule" id="PRU01091"/>
    </source>
</evidence>
<reference evidence="9 10" key="1">
    <citation type="journal article" date="2010" name="DNA Res.">
        <title>Genome sequence of Kitasatospora setae NBRC 14216T: an evolutionary snapshot of the family Streptomycetaceae.</title>
        <authorList>
            <person name="Ichikawa N."/>
            <person name="Oguchi A."/>
            <person name="Ikeda H."/>
            <person name="Ishikawa J."/>
            <person name="Kitani S."/>
            <person name="Watanabe Y."/>
            <person name="Nakamura S."/>
            <person name="Katano Y."/>
            <person name="Kishi E."/>
            <person name="Sasagawa M."/>
            <person name="Ankai A."/>
            <person name="Fukui S."/>
            <person name="Hashimoto Y."/>
            <person name="Kamata S."/>
            <person name="Otoguro M."/>
            <person name="Tanikawa S."/>
            <person name="Nihira T."/>
            <person name="Horinouchi S."/>
            <person name="Ohnishi Y."/>
            <person name="Hayakawa M."/>
            <person name="Kuzuyama T."/>
            <person name="Arisawa A."/>
            <person name="Nomoto F."/>
            <person name="Miura H."/>
            <person name="Takahashi Y."/>
            <person name="Fujita N."/>
        </authorList>
    </citation>
    <scope>NUCLEOTIDE SEQUENCE [LARGE SCALE GENOMIC DNA]</scope>
    <source>
        <strain evidence="10">ATCC 33774 / DSM 43861 / JCM 3304 / KCC A-0304 / NBRC 14216 / KM-6054</strain>
    </source>
</reference>
<feature type="compositionally biased region" description="Pro residues" evidence="7">
    <location>
        <begin position="284"/>
        <end position="295"/>
    </location>
</feature>
<organism evidence="9 10">
    <name type="scientific">Kitasatospora setae (strain ATCC 33774 / DSM 43861 / JCM 3304 / KCC A-0304 / NBRC 14216 / KM-6054)</name>
    <name type="common">Streptomyces setae</name>
    <dbReference type="NCBI Taxonomy" id="452652"/>
    <lineage>
        <taxon>Bacteria</taxon>
        <taxon>Bacillati</taxon>
        <taxon>Actinomycetota</taxon>
        <taxon>Actinomycetes</taxon>
        <taxon>Kitasatosporales</taxon>
        <taxon>Streptomycetaceae</taxon>
        <taxon>Kitasatospora</taxon>
    </lineage>
</organism>
<dbReference type="InterPro" id="IPR036388">
    <property type="entry name" value="WH-like_DNA-bd_sf"/>
</dbReference>
<dbReference type="EMBL" id="AP010968">
    <property type="protein sequence ID" value="BAJ32716.1"/>
    <property type="molecule type" value="Genomic_DNA"/>
</dbReference>
<dbReference type="AlphaFoldDB" id="E4N3I2"/>
<feature type="compositionally biased region" description="Basic and acidic residues" evidence="7">
    <location>
        <begin position="359"/>
        <end position="372"/>
    </location>
</feature>
<dbReference type="PANTHER" id="PTHR35807">
    <property type="entry name" value="TRANSCRIPTIONAL REGULATOR REDD-RELATED"/>
    <property type="match status" value="1"/>
</dbReference>
<evidence type="ECO:0000313" key="9">
    <source>
        <dbReference type="EMBL" id="BAJ32716.1"/>
    </source>
</evidence>